<protein>
    <recommendedName>
        <fullName evidence="1">Methyltransferase type 11 domain-containing protein</fullName>
    </recommendedName>
</protein>
<dbReference type="CDD" id="cd02440">
    <property type="entry name" value="AdoMet_MTases"/>
    <property type="match status" value="1"/>
</dbReference>
<dbReference type="Gene3D" id="3.40.50.150">
    <property type="entry name" value="Vaccinia Virus protein VP39"/>
    <property type="match status" value="1"/>
</dbReference>
<proteinExistence type="predicted"/>
<evidence type="ECO:0000313" key="2">
    <source>
        <dbReference type="EMBL" id="SVA03281.1"/>
    </source>
</evidence>
<sequence>MKSTNEHWNTIFTGKEDHELGWYEEDASQTLKFVRTIPRLNEAMVFLPGAGSSILVRELISQCRHLVLNDISDVAIQKLKEKIKDPSKITLLRHDISKPLPDSIPMVDVWIDRAVLHFLLEEREIEEYFRNLCSRVKVGGYVLFAEFAPDSASMCAGLELHRYSIEEMIERVGVDFLLLKHERYDYINPFGDRRPYIYALFKRSKTKKG</sequence>
<evidence type="ECO:0000259" key="1">
    <source>
        <dbReference type="Pfam" id="PF08241"/>
    </source>
</evidence>
<dbReference type="GO" id="GO:0008757">
    <property type="term" value="F:S-adenosylmethionine-dependent methyltransferase activity"/>
    <property type="evidence" value="ECO:0007669"/>
    <property type="project" value="InterPro"/>
</dbReference>
<dbReference type="InterPro" id="IPR029063">
    <property type="entry name" value="SAM-dependent_MTases_sf"/>
</dbReference>
<dbReference type="SUPFAM" id="SSF53335">
    <property type="entry name" value="S-adenosyl-L-methionine-dependent methyltransferases"/>
    <property type="match status" value="1"/>
</dbReference>
<organism evidence="2">
    <name type="scientific">marine metagenome</name>
    <dbReference type="NCBI Taxonomy" id="408172"/>
    <lineage>
        <taxon>unclassified sequences</taxon>
        <taxon>metagenomes</taxon>
        <taxon>ecological metagenomes</taxon>
    </lineage>
</organism>
<dbReference type="AlphaFoldDB" id="A0A381SIX1"/>
<accession>A0A381SIX1</accession>
<dbReference type="Pfam" id="PF08241">
    <property type="entry name" value="Methyltransf_11"/>
    <property type="match status" value="1"/>
</dbReference>
<reference evidence="2" key="1">
    <citation type="submission" date="2018-05" db="EMBL/GenBank/DDBJ databases">
        <authorList>
            <person name="Lanie J.A."/>
            <person name="Ng W.-L."/>
            <person name="Kazmierczak K.M."/>
            <person name="Andrzejewski T.M."/>
            <person name="Davidsen T.M."/>
            <person name="Wayne K.J."/>
            <person name="Tettelin H."/>
            <person name="Glass J.I."/>
            <person name="Rusch D."/>
            <person name="Podicherti R."/>
            <person name="Tsui H.-C.T."/>
            <person name="Winkler M.E."/>
        </authorList>
    </citation>
    <scope>NUCLEOTIDE SEQUENCE</scope>
</reference>
<gene>
    <name evidence="2" type="ORF">METZ01_LOCUS56135</name>
</gene>
<dbReference type="InterPro" id="IPR013216">
    <property type="entry name" value="Methyltransf_11"/>
</dbReference>
<feature type="domain" description="Methyltransferase type 11" evidence="1">
    <location>
        <begin position="49"/>
        <end position="144"/>
    </location>
</feature>
<name>A0A381SIX1_9ZZZZ</name>
<dbReference type="EMBL" id="UINC01003090">
    <property type="protein sequence ID" value="SVA03281.1"/>
    <property type="molecule type" value="Genomic_DNA"/>
</dbReference>